<gene>
    <name evidence="6" type="ORF">D1866_06395</name>
    <name evidence="5" type="ORF">GFB69_08430</name>
</gene>
<evidence type="ECO:0000256" key="1">
    <source>
        <dbReference type="ARBA" id="ARBA00022448"/>
    </source>
</evidence>
<dbReference type="InterPro" id="IPR027417">
    <property type="entry name" value="P-loop_NTPase"/>
</dbReference>
<dbReference type="EMBL" id="WHYS01000002">
    <property type="protein sequence ID" value="MQL55760.1"/>
    <property type="molecule type" value="Genomic_DNA"/>
</dbReference>
<reference evidence="5 8" key="1">
    <citation type="submission" date="2019-10" db="EMBL/GenBank/DDBJ databases">
        <title>Comparative genomics of sulfur disproportionating microorganisms.</title>
        <authorList>
            <person name="Ward L.M."/>
            <person name="Bertran E."/>
            <person name="Johnston D."/>
        </authorList>
    </citation>
    <scope>NUCLEOTIDE SEQUENCE [LARGE SCALE GENOMIC DNA]</scope>
    <source>
        <strain evidence="5 8">DSM 3772</strain>
    </source>
</reference>
<dbReference type="RefSeq" id="WP_152941878.1">
    <property type="nucleotide sequence ID" value="NZ_CP045482.1"/>
</dbReference>
<proteinExistence type="predicted"/>
<accession>A0A650CV73</accession>
<dbReference type="SMART" id="SM00382">
    <property type="entry name" value="AAA"/>
    <property type="match status" value="1"/>
</dbReference>
<evidence type="ECO:0000256" key="3">
    <source>
        <dbReference type="ARBA" id="ARBA00022840"/>
    </source>
</evidence>
<keyword evidence="3 6" id="KW-0067">ATP-binding</keyword>
<dbReference type="PROSITE" id="PS50893">
    <property type="entry name" value="ABC_TRANSPORTER_2"/>
    <property type="match status" value="1"/>
</dbReference>
<evidence type="ECO:0000259" key="4">
    <source>
        <dbReference type="PROSITE" id="PS50893"/>
    </source>
</evidence>
<evidence type="ECO:0000313" key="8">
    <source>
        <dbReference type="Proteomes" id="UP000474054"/>
    </source>
</evidence>
<dbReference type="SUPFAM" id="SSF52540">
    <property type="entry name" value="P-loop containing nucleoside triphosphate hydrolases"/>
    <property type="match status" value="1"/>
</dbReference>
<dbReference type="GO" id="GO:0016887">
    <property type="term" value="F:ATP hydrolysis activity"/>
    <property type="evidence" value="ECO:0007669"/>
    <property type="project" value="InterPro"/>
</dbReference>
<sequence>MNKVIEINAIKTLGNFQLKVSLDVNENEKVFIKGPNGSGKTTLLYLLYGILRPNMGYIKIFGEEPSVKMRQDILYMSEEHLIFLENLSLNDNLKFIFSLRRFDYDNVYKLLNLFNIPLDKKPYQLSSGQRKLAKLSLAFSSMAKILLLDEPTANLDVENSKIISEMIKKYNGTVVFASHDELLNSTCNKMVYLRVGNVERVIEC</sequence>
<feature type="domain" description="ABC transporter" evidence="4">
    <location>
        <begin position="2"/>
        <end position="204"/>
    </location>
</feature>
<dbReference type="PANTHER" id="PTHR42939">
    <property type="entry name" value="ABC TRANSPORTER ATP-BINDING PROTEIN ALBC-RELATED"/>
    <property type="match status" value="1"/>
</dbReference>
<reference evidence="6 7" key="2">
    <citation type="submission" date="2019-10" db="EMBL/GenBank/DDBJ databases">
        <title>Genome Sequences from Six Type Strain Members of the Archaeal Family Sulfolobaceae: Acidianus ambivalens, Acidianus infernus, Metallosphaera prunae, Stygiolobus azoricus, Sulfolobus metallicus, and Sulfurisphaera ohwakuensis.</title>
        <authorList>
            <person name="Counts J.A."/>
            <person name="Kelly R.M."/>
        </authorList>
    </citation>
    <scope>NUCLEOTIDE SEQUENCE [LARGE SCALE GENOMIC DNA]</scope>
    <source>
        <strain evidence="6 7">LEI 10</strain>
    </source>
</reference>
<dbReference type="GeneID" id="42779351"/>
<protein>
    <submittedName>
        <fullName evidence="6">ATP-binding cassette domain-containing protein</fullName>
    </submittedName>
</protein>
<keyword evidence="1" id="KW-0813">Transport</keyword>
<dbReference type="PANTHER" id="PTHR42939:SF1">
    <property type="entry name" value="ABC TRANSPORTER ATP-BINDING PROTEIN ALBC-RELATED"/>
    <property type="match status" value="1"/>
</dbReference>
<evidence type="ECO:0000313" key="5">
    <source>
        <dbReference type="EMBL" id="MQL55760.1"/>
    </source>
</evidence>
<dbReference type="Proteomes" id="UP000426328">
    <property type="component" value="Chromosome"/>
</dbReference>
<evidence type="ECO:0000313" key="7">
    <source>
        <dbReference type="Proteomes" id="UP000426328"/>
    </source>
</evidence>
<evidence type="ECO:0000256" key="2">
    <source>
        <dbReference type="ARBA" id="ARBA00022741"/>
    </source>
</evidence>
<dbReference type="KEGG" id="aamb:D1866_06395"/>
<organism evidence="6 7">
    <name type="scientific">Acidianus ambivalens</name>
    <name type="common">Desulfurolobus ambivalens</name>
    <dbReference type="NCBI Taxonomy" id="2283"/>
    <lineage>
        <taxon>Archaea</taxon>
        <taxon>Thermoproteota</taxon>
        <taxon>Thermoprotei</taxon>
        <taxon>Sulfolobales</taxon>
        <taxon>Sulfolobaceae</taxon>
        <taxon>Acidianus</taxon>
    </lineage>
</organism>
<dbReference type="Gene3D" id="3.40.50.300">
    <property type="entry name" value="P-loop containing nucleotide triphosphate hydrolases"/>
    <property type="match status" value="1"/>
</dbReference>
<dbReference type="AlphaFoldDB" id="A0A650CV73"/>
<keyword evidence="7" id="KW-1185">Reference proteome</keyword>
<dbReference type="Proteomes" id="UP000474054">
    <property type="component" value="Unassembled WGS sequence"/>
</dbReference>
<dbReference type="GO" id="GO:0005524">
    <property type="term" value="F:ATP binding"/>
    <property type="evidence" value="ECO:0007669"/>
    <property type="project" value="UniProtKB-KW"/>
</dbReference>
<dbReference type="EMBL" id="CP045482">
    <property type="protein sequence ID" value="QGR21668.1"/>
    <property type="molecule type" value="Genomic_DNA"/>
</dbReference>
<dbReference type="InterPro" id="IPR003439">
    <property type="entry name" value="ABC_transporter-like_ATP-bd"/>
</dbReference>
<dbReference type="InterPro" id="IPR003593">
    <property type="entry name" value="AAA+_ATPase"/>
</dbReference>
<dbReference type="InterPro" id="IPR051782">
    <property type="entry name" value="ABC_Transporter_VariousFunc"/>
</dbReference>
<keyword evidence="2" id="KW-0547">Nucleotide-binding</keyword>
<dbReference type="PROSITE" id="PS00211">
    <property type="entry name" value="ABC_TRANSPORTER_1"/>
    <property type="match status" value="1"/>
</dbReference>
<dbReference type="Pfam" id="PF00005">
    <property type="entry name" value="ABC_tran"/>
    <property type="match status" value="1"/>
</dbReference>
<name>A0A650CV73_ACIAM</name>
<evidence type="ECO:0000313" key="6">
    <source>
        <dbReference type="EMBL" id="QGR21668.1"/>
    </source>
</evidence>
<dbReference type="InterPro" id="IPR017871">
    <property type="entry name" value="ABC_transporter-like_CS"/>
</dbReference>